<dbReference type="GO" id="GO:0006508">
    <property type="term" value="P:proteolysis"/>
    <property type="evidence" value="ECO:0007669"/>
    <property type="project" value="UniProtKB-KW"/>
</dbReference>
<dbReference type="PANTHER" id="PTHR10188">
    <property type="entry name" value="L-ASPARAGINASE"/>
    <property type="match status" value="1"/>
</dbReference>
<dbReference type="FunFam" id="3.60.20.30:FF:000001">
    <property type="entry name" value="Isoaspartyl peptidase/L-asparaginase"/>
    <property type="match status" value="1"/>
</dbReference>
<dbReference type="InterPro" id="IPR000246">
    <property type="entry name" value="Peptidase_T2"/>
</dbReference>
<feature type="active site" description="Nucleophile" evidence="5">
    <location>
        <position position="197"/>
    </location>
</feature>
<keyword evidence="8" id="KW-0031">Aminopeptidase</keyword>
<evidence type="ECO:0000256" key="2">
    <source>
        <dbReference type="ARBA" id="ARBA00022801"/>
    </source>
</evidence>
<evidence type="ECO:0000313" key="9">
    <source>
        <dbReference type="Proteomes" id="UP000030302"/>
    </source>
</evidence>
<feature type="binding site" evidence="6">
    <location>
        <begin position="225"/>
        <end position="228"/>
    </location>
    <ligand>
        <name>substrate</name>
    </ligand>
</feature>
<dbReference type="CDD" id="cd04701">
    <property type="entry name" value="Asparaginase_2"/>
    <property type="match status" value="1"/>
</dbReference>
<evidence type="ECO:0000256" key="6">
    <source>
        <dbReference type="PIRSR" id="PIRSR600246-2"/>
    </source>
</evidence>
<dbReference type="KEGG" id="care:LT85_0657"/>
<feature type="site" description="Cleavage; by autolysis" evidence="7">
    <location>
        <begin position="196"/>
        <end position="197"/>
    </location>
</feature>
<dbReference type="Gene3D" id="3.60.20.30">
    <property type="entry name" value="(Glycosyl)asparaginase"/>
    <property type="match status" value="1"/>
</dbReference>
<dbReference type="AlphaFoldDB" id="A0A0A1FAF6"/>
<evidence type="ECO:0000256" key="3">
    <source>
        <dbReference type="ARBA" id="ARBA00022813"/>
    </source>
</evidence>
<dbReference type="GO" id="GO:0004177">
    <property type="term" value="F:aminopeptidase activity"/>
    <property type="evidence" value="ECO:0007669"/>
    <property type="project" value="UniProtKB-KW"/>
</dbReference>
<dbReference type="OrthoDB" id="9780217at2"/>
<accession>A0A0A1FAF6</accession>
<keyword evidence="1" id="KW-0645">Protease</keyword>
<evidence type="ECO:0000256" key="5">
    <source>
        <dbReference type="PIRSR" id="PIRSR600246-1"/>
    </source>
</evidence>
<dbReference type="GO" id="GO:0016811">
    <property type="term" value="F:hydrolase activity, acting on carbon-nitrogen (but not peptide) bonds, in linear amides"/>
    <property type="evidence" value="ECO:0007669"/>
    <property type="project" value="UniProtKB-ARBA"/>
</dbReference>
<evidence type="ECO:0000313" key="8">
    <source>
        <dbReference type="EMBL" id="AIY39817.1"/>
    </source>
</evidence>
<dbReference type="STRING" id="279058.LT85_0657"/>
<organism evidence="8 9">
    <name type="scientific">Collimonas arenae</name>
    <dbReference type="NCBI Taxonomy" id="279058"/>
    <lineage>
        <taxon>Bacteria</taxon>
        <taxon>Pseudomonadati</taxon>
        <taxon>Pseudomonadota</taxon>
        <taxon>Betaproteobacteria</taxon>
        <taxon>Burkholderiales</taxon>
        <taxon>Oxalobacteraceae</taxon>
        <taxon>Collimonas</taxon>
    </lineage>
</organism>
<reference evidence="9" key="1">
    <citation type="journal article" date="2014" name="Soil Biol. Biochem.">
        <title>Structure and function of bacterial communities in ageing soils: Insights from the Mendocino ecological staircase.</title>
        <authorList>
            <person name="Uroz S."/>
            <person name="Tech J.J."/>
            <person name="Sawaya N.A."/>
            <person name="Frey-Klett P."/>
            <person name="Leveau J.H.J."/>
        </authorList>
    </citation>
    <scope>NUCLEOTIDE SEQUENCE [LARGE SCALE GENOMIC DNA]</scope>
    <source>
        <strain evidence="9">Cal35</strain>
    </source>
</reference>
<proteinExistence type="predicted"/>
<feature type="binding site" evidence="6">
    <location>
        <begin position="248"/>
        <end position="251"/>
    </location>
    <ligand>
        <name>substrate</name>
    </ligand>
</feature>
<name>A0A0A1FAF6_9BURK</name>
<dbReference type="InterPro" id="IPR029055">
    <property type="entry name" value="Ntn_hydrolases_N"/>
</dbReference>
<evidence type="ECO:0000256" key="1">
    <source>
        <dbReference type="ARBA" id="ARBA00022670"/>
    </source>
</evidence>
<dbReference type="SUPFAM" id="SSF56235">
    <property type="entry name" value="N-terminal nucleophile aminohydrolases (Ntn hydrolases)"/>
    <property type="match status" value="1"/>
</dbReference>
<sequence>MSTSNNIATIAIHGGAGTILRSAMNTEQERAYHDALTEILSAGQKILADGGSALDAVSKAVSMLEDCPLFNAGKGAVYTHAGTHELDAAIMDGATLAAGAIANVAHVRNPILAARTVMEHSEHIFLVGAGAEDFVSRHGAELVEADYFHTEARHAQWLRARDQEGMLLLDHDATSQAAGKLPAAEIAPIDPDDKFGTVGAVAVDMHGNLAAATSTGGITNKRVGRVGDSPLIGAGCYANNRTAAISTTGTGEAFMRTVAAYDISARMEYAGLSLQDAAQQVVMDLLPRYKGRGGLIAIDAQGNVALPFNTEGMYRGYARVGAAPVTAIYK</sequence>
<keyword evidence="9" id="KW-1185">Reference proteome</keyword>
<dbReference type="Pfam" id="PF01112">
    <property type="entry name" value="Asparaginase_2"/>
    <property type="match status" value="1"/>
</dbReference>
<dbReference type="RefSeq" id="WP_038485214.1">
    <property type="nucleotide sequence ID" value="NZ_CP009962.1"/>
</dbReference>
<dbReference type="PANTHER" id="PTHR10188:SF6">
    <property type="entry name" value="N(4)-(BETA-N-ACETYLGLUCOSAMINYL)-L-ASPARAGINASE"/>
    <property type="match status" value="1"/>
</dbReference>
<protein>
    <recommendedName>
        <fullName evidence="4">Isoaspartyl peptidase</fullName>
    </recommendedName>
</protein>
<dbReference type="EMBL" id="CP009962">
    <property type="protein sequence ID" value="AIY39817.1"/>
    <property type="molecule type" value="Genomic_DNA"/>
</dbReference>
<dbReference type="HOGENOM" id="CLU_021603_1_0_4"/>
<keyword evidence="2 8" id="KW-0378">Hydrolase</keyword>
<dbReference type="Proteomes" id="UP000030302">
    <property type="component" value="Chromosome"/>
</dbReference>
<evidence type="ECO:0000256" key="4">
    <source>
        <dbReference type="ARBA" id="ARBA00069124"/>
    </source>
</evidence>
<gene>
    <name evidence="8" type="ORF">LT85_0657</name>
</gene>
<evidence type="ECO:0000256" key="7">
    <source>
        <dbReference type="PIRSR" id="PIRSR600246-3"/>
    </source>
</evidence>
<keyword evidence="3" id="KW-0068">Autocatalytic cleavage</keyword>